<dbReference type="PANTHER" id="PTHR35519:SF2">
    <property type="entry name" value="PH DOMAIN PROTEIN"/>
    <property type="match status" value="1"/>
</dbReference>
<dbReference type="RefSeq" id="WP_003009556.1">
    <property type="nucleotide sequence ID" value="NZ_GG668632.1"/>
</dbReference>
<dbReference type="Proteomes" id="UP000006241">
    <property type="component" value="Unassembled WGS sequence"/>
</dbReference>
<gene>
    <name evidence="2" type="ORF">HMPREF0765_3454</name>
</gene>
<dbReference type="HOGENOM" id="CLU_116315_0_0_10"/>
<protein>
    <recommendedName>
        <fullName evidence="4">DUF4112 domain-containing protein</fullName>
    </recommendedName>
</protein>
<evidence type="ECO:0008006" key="4">
    <source>
        <dbReference type="Google" id="ProtNLM"/>
    </source>
</evidence>
<feature type="transmembrane region" description="Helical" evidence="1">
    <location>
        <begin position="80"/>
        <end position="100"/>
    </location>
</feature>
<reference evidence="2 3" key="1">
    <citation type="submission" date="2009-01" db="EMBL/GenBank/DDBJ databases">
        <authorList>
            <person name="Qin X."/>
            <person name="Bachman B."/>
            <person name="Battles P."/>
            <person name="Bell A."/>
            <person name="Bess C."/>
            <person name="Bickham C."/>
            <person name="Chaboub L."/>
            <person name="Chen D."/>
            <person name="Coyle M."/>
            <person name="Deiros D.R."/>
            <person name="Dinh H."/>
            <person name="Forbes L."/>
            <person name="Fowler G."/>
            <person name="Francisco L."/>
            <person name="Fu Q."/>
            <person name="Gubbala S."/>
            <person name="Hale W."/>
            <person name="Han Y."/>
            <person name="Hemphill L."/>
            <person name="Highlander S.K."/>
            <person name="Hirani K."/>
            <person name="Hogues M."/>
            <person name="Jackson L."/>
            <person name="Jakkamsetti A."/>
            <person name="Javaid M."/>
            <person name="Jiang H."/>
            <person name="Korchina V."/>
            <person name="Kovar C."/>
            <person name="Lara F."/>
            <person name="Lee S."/>
            <person name="Mata R."/>
            <person name="Mathew T."/>
            <person name="Moen C."/>
            <person name="Morales K."/>
            <person name="Munidasa M."/>
            <person name="Nazareth L."/>
            <person name="Ngo R."/>
            <person name="Nguyen L."/>
            <person name="Okwuonu G."/>
            <person name="Ongeri F."/>
            <person name="Patil S."/>
            <person name="Petrosino J."/>
            <person name="Pham C."/>
            <person name="Pham P."/>
            <person name="Pu L.-L."/>
            <person name="Puazo M."/>
            <person name="Raj R."/>
            <person name="Reid J."/>
            <person name="Rouhana J."/>
            <person name="Saada N."/>
            <person name="Shang Y."/>
            <person name="Simmons D."/>
            <person name="Thornton R."/>
            <person name="Warren J."/>
            <person name="Weissenberger G."/>
            <person name="Zhang J."/>
            <person name="Zhang L."/>
            <person name="Zhou C."/>
            <person name="Zhu D."/>
            <person name="Muzny D."/>
            <person name="Worley K."/>
            <person name="Gibbs R."/>
        </authorList>
    </citation>
    <scope>NUCLEOTIDE SEQUENCE [LARGE SCALE GENOMIC DNA]</scope>
    <source>
        <strain evidence="2 3">ATCC 33300</strain>
    </source>
</reference>
<proteinExistence type="predicted"/>
<evidence type="ECO:0000313" key="2">
    <source>
        <dbReference type="EMBL" id="EEI90907.1"/>
    </source>
</evidence>
<keyword evidence="1" id="KW-0812">Transmembrane</keyword>
<comment type="caution">
    <text evidence="2">The sequence shown here is derived from an EMBL/GenBank/DDBJ whole genome shotgun (WGS) entry which is preliminary data.</text>
</comment>
<evidence type="ECO:0000256" key="1">
    <source>
        <dbReference type="SAM" id="Phobius"/>
    </source>
</evidence>
<keyword evidence="1" id="KW-0472">Membrane</keyword>
<keyword evidence="1" id="KW-1133">Transmembrane helix</keyword>
<name>C2G1J8_SPHSI</name>
<feature type="transmembrane region" description="Helical" evidence="1">
    <location>
        <begin position="47"/>
        <end position="68"/>
    </location>
</feature>
<dbReference type="InterPro" id="IPR025187">
    <property type="entry name" value="DUF4112"/>
</dbReference>
<accession>C2G1J8</accession>
<organism evidence="2 3">
    <name type="scientific">Sphingobacterium spiritivorum ATCC 33300</name>
    <dbReference type="NCBI Taxonomy" id="525372"/>
    <lineage>
        <taxon>Bacteria</taxon>
        <taxon>Pseudomonadati</taxon>
        <taxon>Bacteroidota</taxon>
        <taxon>Sphingobacteriia</taxon>
        <taxon>Sphingobacteriales</taxon>
        <taxon>Sphingobacteriaceae</taxon>
        <taxon>Sphingobacterium</taxon>
    </lineage>
</organism>
<feature type="transmembrane region" description="Helical" evidence="1">
    <location>
        <begin position="128"/>
        <end position="150"/>
    </location>
</feature>
<sequence>MPKFLLPEEKELRLKQDFAWVERVSWILDNKFKIGGVRFGLDPLLNLIPFAGNLVTFSTSLMLVMVMWRNGVSSKAVVKMLINIMIDAILGAIPFLGNIFDFFKKSNQRNVEILREHYYEGKHQGSGVWLVAAVLGILLLICGIMIFILWKLTEWIYQLIF</sequence>
<dbReference type="EMBL" id="ACHB01000079">
    <property type="protein sequence ID" value="EEI90907.1"/>
    <property type="molecule type" value="Genomic_DNA"/>
</dbReference>
<dbReference type="PANTHER" id="PTHR35519">
    <property type="entry name" value="MEMBRANE PROTEINS"/>
    <property type="match status" value="1"/>
</dbReference>
<dbReference type="AlphaFoldDB" id="C2G1J8"/>
<evidence type="ECO:0000313" key="3">
    <source>
        <dbReference type="Proteomes" id="UP000006241"/>
    </source>
</evidence>
<dbReference type="Pfam" id="PF13430">
    <property type="entry name" value="DUF4112"/>
    <property type="match status" value="1"/>
</dbReference>